<dbReference type="InterPro" id="IPR036291">
    <property type="entry name" value="NAD(P)-bd_dom_sf"/>
</dbReference>
<dbReference type="CDD" id="cd05325">
    <property type="entry name" value="carb_red_sniffer_like_SDR_c"/>
    <property type="match status" value="1"/>
</dbReference>
<dbReference type="GO" id="GO:0016491">
    <property type="term" value="F:oxidoreductase activity"/>
    <property type="evidence" value="ECO:0007669"/>
    <property type="project" value="TreeGrafter"/>
</dbReference>
<dbReference type="GO" id="GO:0005737">
    <property type="term" value="C:cytoplasm"/>
    <property type="evidence" value="ECO:0007669"/>
    <property type="project" value="TreeGrafter"/>
</dbReference>
<dbReference type="PANTHER" id="PTHR43544">
    <property type="entry name" value="SHORT-CHAIN DEHYDROGENASE/REDUCTASE"/>
    <property type="match status" value="1"/>
</dbReference>
<dbReference type="SUPFAM" id="SSF51735">
    <property type="entry name" value="NAD(P)-binding Rossmann-fold domains"/>
    <property type="match status" value="1"/>
</dbReference>
<dbReference type="InterPro" id="IPR051468">
    <property type="entry name" value="Fungal_SecMetab_SDRs"/>
</dbReference>
<dbReference type="Gene3D" id="3.40.50.720">
    <property type="entry name" value="NAD(P)-binding Rossmann-like Domain"/>
    <property type="match status" value="1"/>
</dbReference>
<comment type="caution">
    <text evidence="1">The sequence shown here is derived from an EMBL/GenBank/DDBJ whole genome shotgun (WGS) entry which is preliminary data.</text>
</comment>
<dbReference type="Proteomes" id="UP000024816">
    <property type="component" value="Unassembled WGS sequence"/>
</dbReference>
<dbReference type="Pfam" id="PF00106">
    <property type="entry name" value="adh_short"/>
    <property type="match status" value="1"/>
</dbReference>
<dbReference type="PRINTS" id="PR00081">
    <property type="entry name" value="GDHRDH"/>
</dbReference>
<accession>A0A059FAW8</accession>
<evidence type="ECO:0000313" key="2">
    <source>
        <dbReference type="Proteomes" id="UP000024816"/>
    </source>
</evidence>
<name>A0A059FAW8_9PROT</name>
<dbReference type="STRING" id="1280952.HJA_12184"/>
<keyword evidence="2" id="KW-1185">Reference proteome</keyword>
<dbReference type="AlphaFoldDB" id="A0A059FAW8"/>
<gene>
    <name evidence="1" type="ORF">HJA_12184</name>
</gene>
<protein>
    <submittedName>
        <fullName evidence="1">Saccharopine dehydrogenase-like protein</fullName>
    </submittedName>
</protein>
<organism evidence="1 2">
    <name type="scientific">Hyphomonas jannaschiana VP2</name>
    <dbReference type="NCBI Taxonomy" id="1280952"/>
    <lineage>
        <taxon>Bacteria</taxon>
        <taxon>Pseudomonadati</taxon>
        <taxon>Pseudomonadota</taxon>
        <taxon>Alphaproteobacteria</taxon>
        <taxon>Hyphomonadales</taxon>
        <taxon>Hyphomonadaceae</taxon>
        <taxon>Hyphomonas</taxon>
    </lineage>
</organism>
<dbReference type="PANTHER" id="PTHR43544:SF12">
    <property type="entry name" value="NAD(P)-BINDING ROSSMANN-FOLD SUPERFAMILY PROTEIN"/>
    <property type="match status" value="1"/>
</dbReference>
<dbReference type="EMBL" id="ARYJ01000007">
    <property type="protein sequence ID" value="KCZ87759.1"/>
    <property type="molecule type" value="Genomic_DNA"/>
</dbReference>
<dbReference type="InterPro" id="IPR002347">
    <property type="entry name" value="SDR_fam"/>
</dbReference>
<reference evidence="1 2" key="1">
    <citation type="journal article" date="2014" name="Antonie Van Leeuwenhoek">
        <title>Hyphomonas beringensis sp. nov. and Hyphomonas chukchiensis sp. nov., isolated from surface seawater of the Bering Sea and Chukchi Sea.</title>
        <authorList>
            <person name="Li C."/>
            <person name="Lai Q."/>
            <person name="Li G."/>
            <person name="Dong C."/>
            <person name="Wang J."/>
            <person name="Liao Y."/>
            <person name="Shao Z."/>
        </authorList>
    </citation>
    <scope>NUCLEOTIDE SEQUENCE [LARGE SCALE GENOMIC DNA]</scope>
    <source>
        <strain evidence="1 2">VP2</strain>
    </source>
</reference>
<sequence>MQAVVFGASGGIGAELVSQLSRRADFNRVHAVSRHGTPASSKIASHAADITSEADLAKLADALAQKQNIRLVIIATGMLSDGQDVQPEKSYRQQSMQAFEQVFRANTFGPALVARYLLPLMPRKGRALFLALSARVGSIGDNRLGGWHAYRASKAALNMLLRNYAIEQARRNSDFIVAGLHPGTVDTRLSQPFQRNVPDGQLLTPQIAAEHLLRVIDGLTPGDTGKCFDWAGKEIPA</sequence>
<dbReference type="eggNOG" id="COG1028">
    <property type="taxonomic scope" value="Bacteria"/>
</dbReference>
<dbReference type="RefSeq" id="WP_035582643.1">
    <property type="nucleotide sequence ID" value="NZ_ARYJ01000007.1"/>
</dbReference>
<evidence type="ECO:0000313" key="1">
    <source>
        <dbReference type="EMBL" id="KCZ87759.1"/>
    </source>
</evidence>
<dbReference type="OrthoDB" id="9785826at2"/>
<dbReference type="PATRIC" id="fig|1280952.3.peg.2438"/>
<proteinExistence type="predicted"/>